<feature type="compositionally biased region" description="Basic and acidic residues" evidence="8">
    <location>
        <begin position="824"/>
        <end position="838"/>
    </location>
</feature>
<keyword evidence="9" id="KW-0472">Membrane</keyword>
<evidence type="ECO:0000256" key="3">
    <source>
        <dbReference type="ARBA" id="ARBA00012759"/>
    </source>
</evidence>
<protein>
    <recommendedName>
        <fullName evidence="3">ubiquitinyl hydrolase 1</fullName>
        <ecNumber evidence="3">3.4.19.12</ecNumber>
    </recommendedName>
</protein>
<accession>A0ABR3ZHL5</accession>
<dbReference type="PROSITE" id="PS00973">
    <property type="entry name" value="USP_2"/>
    <property type="match status" value="1"/>
</dbReference>
<feature type="compositionally biased region" description="Low complexity" evidence="8">
    <location>
        <begin position="853"/>
        <end position="871"/>
    </location>
</feature>
<keyword evidence="9" id="KW-0812">Transmembrane</keyword>
<organism evidence="11 12">
    <name type="scientific">Sporothrix stenoceras</name>
    <dbReference type="NCBI Taxonomy" id="5173"/>
    <lineage>
        <taxon>Eukaryota</taxon>
        <taxon>Fungi</taxon>
        <taxon>Dikarya</taxon>
        <taxon>Ascomycota</taxon>
        <taxon>Pezizomycotina</taxon>
        <taxon>Sordariomycetes</taxon>
        <taxon>Sordariomycetidae</taxon>
        <taxon>Ophiostomatales</taxon>
        <taxon>Ophiostomataceae</taxon>
        <taxon>Sporothrix</taxon>
    </lineage>
</organism>
<dbReference type="PANTHER" id="PTHR24006:SF888">
    <property type="entry name" value="UBIQUITIN CARBOXYL-TERMINAL HYDROLASE 30"/>
    <property type="match status" value="1"/>
</dbReference>
<feature type="region of interest" description="Disordered" evidence="8">
    <location>
        <begin position="313"/>
        <end position="366"/>
    </location>
</feature>
<sequence length="898" mass="96684">MSAHDQWLANSGAQSDRFHARSSSSSTPFSYSEPTSYWSRLIEPSIFVPFLVLLATILFSANILDVVVAILSALVPAGLRQHLWDAIVTVSPASALFAIDDWQSPFPVPRQPFDRLGPTAAHNAKSTVLARILGFNPGGRRYNPINGGSDSVSSRGGTSGGGAGGLFASMTNAGKTGLSRLIPKGDMDRPAGLGNLSNSCYQNSVLQALSALEPLCAFLARVADGETTGHLPNVQTAQTLDTLVRTLSTPSGNGETLWTPAALKRMNTFQQQDAQEYFCKLLSEVEEEVEKAIKEVRSRPSLESNLSLKLGLTTPPVLALPPKEQSEGDRHSKSPSPTDSSSSSGSGHNSLLSDDTSSNSTSITSSPSAASQAAAIAASYRIPLEGLLAQRIVCQSCGYSSGLSMSPFYSLTVNPDVGNTEYRLEETLDNFTAVENIEGVQCASCTLRKFQRLIKTIINRFEQGEANATAEKTEKTETAEEDTPDGDAAPRKANTIPYERLAAVEGALEDEDFEEKTLSEKCKIPDKQRVQSTKSRQVGIARAPASIAFHINRSRFDERTGYTFKNPAAIRFPLRLDLGPWCLGSAASAASRLNILSSLTGGEKGKGQDVPEPGDDAEQWELPAQLPMVAGSQHNPRLEGPLYELRAVITHYGQHENGHYVCYRKHPNFEEEAPTPTSTENDKDDTEMTDVDDNESSLTDDEVTLRAASEDIVDDDKTIVDEDPTVDGDNNNNANASTSTYEADNTKDKKEDDGQWWRLSDQNVSRSDEATVLSQGGVFMLFYDRIDAQPVFRPGGKKHMSPSYKVDTDVDGEDTFYSFPAEAGHADAKEVRVPDDRSTNSSGDVSSDEDISDGSTSTAGSSPSSPSTEGPRTPEEVTLKNAVTLGKASPVPLMAAEA</sequence>
<keyword evidence="9" id="KW-1133">Transmembrane helix</keyword>
<keyword evidence="6 11" id="KW-0378">Hydrolase</keyword>
<evidence type="ECO:0000256" key="8">
    <source>
        <dbReference type="SAM" id="MobiDB-lite"/>
    </source>
</evidence>
<evidence type="ECO:0000256" key="4">
    <source>
        <dbReference type="ARBA" id="ARBA00022670"/>
    </source>
</evidence>
<dbReference type="InterPro" id="IPR028889">
    <property type="entry name" value="USP"/>
</dbReference>
<evidence type="ECO:0000313" key="12">
    <source>
        <dbReference type="Proteomes" id="UP001583186"/>
    </source>
</evidence>
<evidence type="ECO:0000256" key="5">
    <source>
        <dbReference type="ARBA" id="ARBA00022786"/>
    </source>
</evidence>
<feature type="compositionally biased region" description="Low complexity" evidence="8">
    <location>
        <begin position="730"/>
        <end position="740"/>
    </location>
</feature>
<feature type="compositionally biased region" description="Acidic residues" evidence="8">
    <location>
        <begin position="682"/>
        <end position="702"/>
    </location>
</feature>
<evidence type="ECO:0000313" key="11">
    <source>
        <dbReference type="EMBL" id="KAL1899900.1"/>
    </source>
</evidence>
<keyword evidence="7" id="KW-0788">Thiol protease</keyword>
<keyword evidence="5" id="KW-0833">Ubl conjugation pathway</keyword>
<dbReference type="Proteomes" id="UP001583186">
    <property type="component" value="Unassembled WGS sequence"/>
</dbReference>
<keyword evidence="12" id="KW-1185">Reference proteome</keyword>
<dbReference type="InterPro" id="IPR018200">
    <property type="entry name" value="USP_CS"/>
</dbReference>
<dbReference type="InterPro" id="IPR001394">
    <property type="entry name" value="Peptidase_C19_UCH"/>
</dbReference>
<evidence type="ECO:0000256" key="9">
    <source>
        <dbReference type="SAM" id="Phobius"/>
    </source>
</evidence>
<dbReference type="SUPFAM" id="SSF54001">
    <property type="entry name" value="Cysteine proteinases"/>
    <property type="match status" value="1"/>
</dbReference>
<comment type="catalytic activity">
    <reaction evidence="1">
        <text>Thiol-dependent hydrolysis of ester, thioester, amide, peptide and isopeptide bonds formed by the C-terminal Gly of ubiquitin (a 76-residue protein attached to proteins as an intracellular targeting signal).</text>
        <dbReference type="EC" id="3.4.19.12"/>
    </reaction>
</comment>
<name>A0ABR3ZHL5_9PEZI</name>
<comment type="caution">
    <text evidence="11">The sequence shown here is derived from an EMBL/GenBank/DDBJ whole genome shotgun (WGS) entry which is preliminary data.</text>
</comment>
<dbReference type="PROSITE" id="PS50235">
    <property type="entry name" value="USP_3"/>
    <property type="match status" value="1"/>
</dbReference>
<evidence type="ECO:0000256" key="7">
    <source>
        <dbReference type="ARBA" id="ARBA00022807"/>
    </source>
</evidence>
<comment type="similarity">
    <text evidence="2">Belongs to the peptidase C19 family.</text>
</comment>
<dbReference type="Pfam" id="PF00443">
    <property type="entry name" value="UCH"/>
    <property type="match status" value="1"/>
</dbReference>
<feature type="region of interest" description="Disordered" evidence="8">
    <location>
        <begin position="669"/>
        <end position="753"/>
    </location>
</feature>
<proteinExistence type="inferred from homology"/>
<evidence type="ECO:0000259" key="10">
    <source>
        <dbReference type="PROSITE" id="PS50235"/>
    </source>
</evidence>
<keyword evidence="4 11" id="KW-0645">Protease</keyword>
<feature type="compositionally biased region" description="Low complexity" evidence="8">
    <location>
        <begin position="334"/>
        <end position="366"/>
    </location>
</feature>
<dbReference type="EC" id="3.4.19.12" evidence="3"/>
<dbReference type="InterPro" id="IPR038765">
    <property type="entry name" value="Papain-like_cys_pep_sf"/>
</dbReference>
<reference evidence="11 12" key="1">
    <citation type="journal article" date="2024" name="IMA Fungus">
        <title>IMA Genome - F19 : A genome assembly and annotation guide to empower mycologists, including annotated draft genome sequences of Ceratocystis pirilliformis, Diaporthe australafricana, Fusarium ophioides, Paecilomyces lecythidis, and Sporothrix stenoceras.</title>
        <authorList>
            <person name="Aylward J."/>
            <person name="Wilson A.M."/>
            <person name="Visagie C.M."/>
            <person name="Spraker J."/>
            <person name="Barnes I."/>
            <person name="Buitendag C."/>
            <person name="Ceriani C."/>
            <person name="Del Mar Angel L."/>
            <person name="du Plessis D."/>
            <person name="Fuchs T."/>
            <person name="Gasser K."/>
            <person name="Kramer D."/>
            <person name="Li W."/>
            <person name="Munsamy K."/>
            <person name="Piso A."/>
            <person name="Price J.L."/>
            <person name="Sonnekus B."/>
            <person name="Thomas C."/>
            <person name="van der Nest A."/>
            <person name="van Dijk A."/>
            <person name="van Heerden A."/>
            <person name="van Vuuren N."/>
            <person name="Yilmaz N."/>
            <person name="Duong T.A."/>
            <person name="van der Merwe N.A."/>
            <person name="Wingfield M.J."/>
            <person name="Wingfield B.D."/>
        </authorList>
    </citation>
    <scope>NUCLEOTIDE SEQUENCE [LARGE SCALE GENOMIC DNA]</scope>
    <source>
        <strain evidence="11 12">CMW 5346</strain>
    </source>
</reference>
<evidence type="ECO:0000256" key="2">
    <source>
        <dbReference type="ARBA" id="ARBA00009085"/>
    </source>
</evidence>
<dbReference type="GO" id="GO:0004843">
    <property type="term" value="F:cysteine-type deubiquitinase activity"/>
    <property type="evidence" value="ECO:0007669"/>
    <property type="project" value="UniProtKB-EC"/>
</dbReference>
<dbReference type="PANTHER" id="PTHR24006">
    <property type="entry name" value="UBIQUITIN CARBOXYL-TERMINAL HYDROLASE"/>
    <property type="match status" value="1"/>
</dbReference>
<evidence type="ECO:0000256" key="1">
    <source>
        <dbReference type="ARBA" id="ARBA00000707"/>
    </source>
</evidence>
<dbReference type="EMBL" id="JAWCUI010000011">
    <property type="protein sequence ID" value="KAL1899900.1"/>
    <property type="molecule type" value="Genomic_DNA"/>
</dbReference>
<feature type="region of interest" description="Disordered" evidence="8">
    <location>
        <begin position="467"/>
        <end position="492"/>
    </location>
</feature>
<evidence type="ECO:0000256" key="6">
    <source>
        <dbReference type="ARBA" id="ARBA00022801"/>
    </source>
</evidence>
<gene>
    <name evidence="11" type="primary">UBP1</name>
    <name evidence="11" type="ORF">Sste5346_002766</name>
</gene>
<feature type="transmembrane region" description="Helical" evidence="9">
    <location>
        <begin position="46"/>
        <end position="71"/>
    </location>
</feature>
<feature type="compositionally biased region" description="Basic and acidic residues" evidence="8">
    <location>
        <begin position="744"/>
        <end position="753"/>
    </location>
</feature>
<dbReference type="InterPro" id="IPR050164">
    <property type="entry name" value="Peptidase_C19"/>
</dbReference>
<dbReference type="GO" id="GO:0006508">
    <property type="term" value="P:proteolysis"/>
    <property type="evidence" value="ECO:0007669"/>
    <property type="project" value="UniProtKB-KW"/>
</dbReference>
<dbReference type="Gene3D" id="3.90.70.10">
    <property type="entry name" value="Cysteine proteinases"/>
    <property type="match status" value="1"/>
</dbReference>
<feature type="region of interest" description="Disordered" evidence="8">
    <location>
        <begin position="817"/>
        <end position="898"/>
    </location>
</feature>
<feature type="domain" description="USP" evidence="10">
    <location>
        <begin position="191"/>
        <end position="786"/>
    </location>
</feature>